<dbReference type="InterPro" id="IPR009000">
    <property type="entry name" value="Transl_B-barrel_sf"/>
</dbReference>
<dbReference type="NCBIfam" id="TIGR02273">
    <property type="entry name" value="16S_RimM"/>
    <property type="match status" value="1"/>
</dbReference>
<feature type="domain" description="Ribosome maturation factor RimM PRC barrel" evidence="8">
    <location>
        <begin position="100"/>
        <end position="165"/>
    </location>
</feature>
<name>A0ABT5YKH2_9PROT</name>
<dbReference type="RefSeq" id="WP_275820811.1">
    <property type="nucleotide sequence ID" value="NZ_JARHUD010000003.1"/>
</dbReference>
<evidence type="ECO:0000256" key="5">
    <source>
        <dbReference type="HAMAP-Rule" id="MF_00014"/>
    </source>
</evidence>
<keyword evidence="3 5" id="KW-0698">rRNA processing</keyword>
<dbReference type="Pfam" id="PF01782">
    <property type="entry name" value="RimM"/>
    <property type="match status" value="1"/>
</dbReference>
<dbReference type="Pfam" id="PF24986">
    <property type="entry name" value="PRC_RimM"/>
    <property type="match status" value="1"/>
</dbReference>
<gene>
    <name evidence="5 9" type="primary">rimM</name>
    <name evidence="9" type="ORF">P2G67_05415</name>
</gene>
<feature type="region of interest" description="Disordered" evidence="6">
    <location>
        <begin position="162"/>
        <end position="185"/>
    </location>
</feature>
<organism evidence="9 10">
    <name type="scientific">Aquibaculum arenosum</name>
    <dbReference type="NCBI Taxonomy" id="3032591"/>
    <lineage>
        <taxon>Bacteria</taxon>
        <taxon>Pseudomonadati</taxon>
        <taxon>Pseudomonadota</taxon>
        <taxon>Alphaproteobacteria</taxon>
        <taxon>Rhodospirillales</taxon>
        <taxon>Rhodovibrionaceae</taxon>
        <taxon>Aquibaculum</taxon>
    </lineage>
</organism>
<dbReference type="InterPro" id="IPR002676">
    <property type="entry name" value="RimM_N"/>
</dbReference>
<proteinExistence type="inferred from homology"/>
<keyword evidence="2 5" id="KW-0690">Ribosome biogenesis</keyword>
<dbReference type="PANTHER" id="PTHR33692">
    <property type="entry name" value="RIBOSOME MATURATION FACTOR RIMM"/>
    <property type="match status" value="1"/>
</dbReference>
<feature type="compositionally biased region" description="Gly residues" evidence="6">
    <location>
        <begin position="175"/>
        <end position="185"/>
    </location>
</feature>
<dbReference type="InterPro" id="IPR036976">
    <property type="entry name" value="RimM_N_sf"/>
</dbReference>
<dbReference type="Gene3D" id="2.40.30.60">
    <property type="entry name" value="RimM"/>
    <property type="match status" value="1"/>
</dbReference>
<dbReference type="PANTHER" id="PTHR33692:SF1">
    <property type="entry name" value="RIBOSOME MATURATION FACTOR RIMM"/>
    <property type="match status" value="1"/>
</dbReference>
<evidence type="ECO:0000259" key="7">
    <source>
        <dbReference type="Pfam" id="PF01782"/>
    </source>
</evidence>
<keyword evidence="4 5" id="KW-0143">Chaperone</keyword>
<comment type="subunit">
    <text evidence="5">Binds ribosomal protein uS19.</text>
</comment>
<evidence type="ECO:0000313" key="9">
    <source>
        <dbReference type="EMBL" id="MDF2095408.1"/>
    </source>
</evidence>
<evidence type="ECO:0000256" key="4">
    <source>
        <dbReference type="ARBA" id="ARBA00023186"/>
    </source>
</evidence>
<reference evidence="9 10" key="1">
    <citation type="submission" date="2023-03" db="EMBL/GenBank/DDBJ databases">
        <title>Fodinicurvata sp. CAU 1616 isolated from sea sendiment.</title>
        <authorList>
            <person name="Kim W."/>
        </authorList>
    </citation>
    <scope>NUCLEOTIDE SEQUENCE [LARGE SCALE GENOMIC DNA]</scope>
    <source>
        <strain evidence="9 10">CAU 1616</strain>
    </source>
</reference>
<feature type="domain" description="RimM N-terminal" evidence="7">
    <location>
        <begin position="8"/>
        <end position="86"/>
    </location>
</feature>
<evidence type="ECO:0000313" key="10">
    <source>
        <dbReference type="Proteomes" id="UP001215503"/>
    </source>
</evidence>
<keyword evidence="1 5" id="KW-0963">Cytoplasm</keyword>
<accession>A0ABT5YKH2</accession>
<dbReference type="InterPro" id="IPR011961">
    <property type="entry name" value="RimM"/>
</dbReference>
<protein>
    <recommendedName>
        <fullName evidence="5">Ribosome maturation factor RimM</fullName>
    </recommendedName>
</protein>
<dbReference type="Gene3D" id="2.30.30.240">
    <property type="entry name" value="PRC-barrel domain"/>
    <property type="match status" value="1"/>
</dbReference>
<comment type="subcellular location">
    <subcellularLocation>
        <location evidence="5">Cytoplasm</location>
    </subcellularLocation>
</comment>
<comment type="caution">
    <text evidence="9">The sequence shown here is derived from an EMBL/GenBank/DDBJ whole genome shotgun (WGS) entry which is preliminary data.</text>
</comment>
<comment type="similarity">
    <text evidence="5">Belongs to the RimM family.</text>
</comment>
<evidence type="ECO:0000256" key="6">
    <source>
        <dbReference type="SAM" id="MobiDB-lite"/>
    </source>
</evidence>
<dbReference type="EMBL" id="JARHUD010000003">
    <property type="protein sequence ID" value="MDF2095408.1"/>
    <property type="molecule type" value="Genomic_DNA"/>
</dbReference>
<comment type="domain">
    <text evidence="5">The PRC barrel domain binds ribosomal protein uS19.</text>
</comment>
<dbReference type="Proteomes" id="UP001215503">
    <property type="component" value="Unassembled WGS sequence"/>
</dbReference>
<evidence type="ECO:0000256" key="3">
    <source>
        <dbReference type="ARBA" id="ARBA00022552"/>
    </source>
</evidence>
<evidence type="ECO:0000256" key="1">
    <source>
        <dbReference type="ARBA" id="ARBA00022490"/>
    </source>
</evidence>
<dbReference type="InterPro" id="IPR011033">
    <property type="entry name" value="PRC_barrel-like_sf"/>
</dbReference>
<dbReference type="SUPFAM" id="SSF50447">
    <property type="entry name" value="Translation proteins"/>
    <property type="match status" value="1"/>
</dbReference>
<dbReference type="HAMAP" id="MF_00014">
    <property type="entry name" value="Ribosome_mat_RimM"/>
    <property type="match status" value="1"/>
</dbReference>
<evidence type="ECO:0000256" key="2">
    <source>
        <dbReference type="ARBA" id="ARBA00022517"/>
    </source>
</evidence>
<keyword evidence="10" id="KW-1185">Reference proteome</keyword>
<dbReference type="SUPFAM" id="SSF50346">
    <property type="entry name" value="PRC-barrel domain"/>
    <property type="match status" value="1"/>
</dbReference>
<dbReference type="InterPro" id="IPR056792">
    <property type="entry name" value="PRC_RimM"/>
</dbReference>
<evidence type="ECO:0000259" key="8">
    <source>
        <dbReference type="Pfam" id="PF24986"/>
    </source>
</evidence>
<sequence length="185" mass="19564">MSEPRICLAAVVGPHGVRGLVRIKAFTEDPESVAAYGPLSDEAGARQYTLRLKGQVKGLLLAEVEGVRDRDAAEALRGLRLYVPRSALPPPEDPEEFYHADLIGLRVETAEGTDLGRVVAVQDFGAGDLLEIEGEDGSRSHLPFTRQVVPQVDLAAGRLVAEPPEAVTAASDDGTGTGQEGDGRA</sequence>
<comment type="function">
    <text evidence="5">An accessory protein needed during the final step in the assembly of 30S ribosomal subunit, possibly for assembly of the head region. Essential for efficient processing of 16S rRNA. May be needed both before and after RbfA during the maturation of 16S rRNA. It has affinity for free ribosomal 30S subunits but not for 70S ribosomes.</text>
</comment>